<dbReference type="GO" id="GO:0005506">
    <property type="term" value="F:iron ion binding"/>
    <property type="evidence" value="ECO:0007669"/>
    <property type="project" value="UniProtKB-UniRule"/>
</dbReference>
<dbReference type="InterPro" id="IPR011051">
    <property type="entry name" value="RmlC_Cupin_sf"/>
</dbReference>
<evidence type="ECO:0000313" key="16">
    <source>
        <dbReference type="Proteomes" id="UP000323011"/>
    </source>
</evidence>
<keyword evidence="5 12" id="KW-0028">Amino-acid biosynthesis</keyword>
<gene>
    <name evidence="15" type="ORF">FNF28_04408</name>
    <name evidence="13" type="ORF">FNF29_07844</name>
    <name evidence="14" type="ORF">FNF31_06869</name>
</gene>
<evidence type="ECO:0000256" key="11">
    <source>
        <dbReference type="ARBA" id="ARBA00023242"/>
    </source>
</evidence>
<keyword evidence="9 12" id="KW-0408">Iron</keyword>
<keyword evidence="3 12" id="KW-0963">Cytoplasm</keyword>
<dbReference type="Proteomes" id="UP000324907">
    <property type="component" value="Unassembled WGS sequence"/>
</dbReference>
<evidence type="ECO:0000313" key="17">
    <source>
        <dbReference type="Proteomes" id="UP000324907"/>
    </source>
</evidence>
<feature type="binding site" evidence="12">
    <location>
        <position position="89"/>
    </location>
    <ligand>
        <name>Fe(2+)</name>
        <dbReference type="ChEBI" id="CHEBI:29033"/>
        <note>for iron-dependent acireductone dioxygenase activity</note>
    </ligand>
</feature>
<keyword evidence="16" id="KW-1185">Reference proteome</keyword>
<evidence type="ECO:0000313" key="13">
    <source>
        <dbReference type="EMBL" id="KAA0146782.1"/>
    </source>
</evidence>
<comment type="caution">
    <text evidence="13">The sequence shown here is derived from an EMBL/GenBank/DDBJ whole genome shotgun (WGS) entry which is preliminary data.</text>
</comment>
<dbReference type="InterPro" id="IPR027496">
    <property type="entry name" value="ARD_euk"/>
</dbReference>
<evidence type="ECO:0000313" key="18">
    <source>
        <dbReference type="Proteomes" id="UP000325113"/>
    </source>
</evidence>
<evidence type="ECO:0000256" key="1">
    <source>
        <dbReference type="ARBA" id="ARBA00000428"/>
    </source>
</evidence>
<dbReference type="EC" id="1.13.11.53" evidence="12"/>
<comment type="subcellular location">
    <subcellularLocation>
        <location evidence="2">Cell membrane</location>
        <topology evidence="2">Peripheral membrane protein</topology>
        <orientation evidence="2">Cytoplasmic side</orientation>
    </subcellularLocation>
    <subcellularLocation>
        <location evidence="12">Cytoplasm</location>
    </subcellularLocation>
    <subcellularLocation>
        <location evidence="12">Nucleus</location>
    </subcellularLocation>
</comment>
<feature type="binding site" evidence="12">
    <location>
        <position position="87"/>
    </location>
    <ligand>
        <name>Fe(2+)</name>
        <dbReference type="ChEBI" id="CHEBI:29033"/>
        <note>for iron-dependent acireductone dioxygenase activity</note>
    </ligand>
</feature>
<comment type="catalytic activity">
    <reaction evidence="1 12">
        <text>1,2-dihydroxy-5-(methylsulfanyl)pent-1-en-3-one + O2 = 4-methylsulfanyl-2-oxobutanoate + formate + 2 H(+)</text>
        <dbReference type="Rhea" id="RHEA:24504"/>
        <dbReference type="ChEBI" id="CHEBI:15378"/>
        <dbReference type="ChEBI" id="CHEBI:15379"/>
        <dbReference type="ChEBI" id="CHEBI:15740"/>
        <dbReference type="ChEBI" id="CHEBI:16723"/>
        <dbReference type="ChEBI" id="CHEBI:49252"/>
        <dbReference type="EC" id="1.13.11.54"/>
    </reaction>
</comment>
<dbReference type="GO" id="GO:0005737">
    <property type="term" value="C:cytoplasm"/>
    <property type="evidence" value="ECO:0007669"/>
    <property type="project" value="UniProtKB-SubCell"/>
</dbReference>
<evidence type="ECO:0000256" key="5">
    <source>
        <dbReference type="ARBA" id="ARBA00022605"/>
    </source>
</evidence>
<feature type="binding site" evidence="12">
    <location>
        <position position="89"/>
    </location>
    <ligand>
        <name>Ni(2+)</name>
        <dbReference type="ChEBI" id="CHEBI:49786"/>
        <note>for nickel-dependent acireductone dioxygenase activity</note>
    </ligand>
</feature>
<dbReference type="PANTHER" id="PTHR23418:SF0">
    <property type="entry name" value="ACIREDUCTONE DIOXYGENASE"/>
    <property type="match status" value="1"/>
</dbReference>
<dbReference type="UniPathway" id="UPA00904">
    <property type="reaction ID" value="UER00878"/>
</dbReference>
<comment type="similarity">
    <text evidence="12">Belongs to the acireductone dioxygenase (ARD) family.</text>
</comment>
<feature type="binding site" evidence="12">
    <location>
        <position position="93"/>
    </location>
    <ligand>
        <name>Fe(2+)</name>
        <dbReference type="ChEBI" id="CHEBI:29033"/>
        <note>for iron-dependent acireductone dioxygenase activity</note>
    </ligand>
</feature>
<dbReference type="SUPFAM" id="SSF51182">
    <property type="entry name" value="RmlC-like cupins"/>
    <property type="match status" value="1"/>
</dbReference>
<dbReference type="AlphaFoldDB" id="A0A5A8C142"/>
<dbReference type="PANTHER" id="PTHR23418">
    <property type="entry name" value="ACIREDUCTONE DIOXYGENASE"/>
    <property type="match status" value="1"/>
</dbReference>
<evidence type="ECO:0000256" key="7">
    <source>
        <dbReference type="ARBA" id="ARBA00022964"/>
    </source>
</evidence>
<protein>
    <recommendedName>
        <fullName evidence="12">Acireductone dioxygenase</fullName>
    </recommendedName>
    <alternativeName>
        <fullName evidence="12">Acireductone dioxygenase (Fe(2+)-requiring)</fullName>
        <shortName evidence="12">ARD'</shortName>
        <shortName evidence="12">Fe-ARD</shortName>
        <ecNumber evidence="12">1.13.11.54</ecNumber>
    </alternativeName>
    <alternativeName>
        <fullName evidence="12">Acireductone dioxygenase (Ni(2+)-requiring)</fullName>
        <shortName evidence="12">ARD</shortName>
        <shortName evidence="12">Ni-ARD</shortName>
        <ecNumber evidence="12">1.13.11.53</ecNumber>
    </alternativeName>
</protein>
<dbReference type="HAMAP" id="MF_03154">
    <property type="entry name" value="Salvage_MtnD_euk"/>
    <property type="match status" value="1"/>
</dbReference>
<dbReference type="CDD" id="cd02232">
    <property type="entry name" value="cupin_ARD"/>
    <property type="match status" value="1"/>
</dbReference>
<dbReference type="OMA" id="WYMDESQ"/>
<keyword evidence="8 12" id="KW-0560">Oxidoreductase</keyword>
<dbReference type="GO" id="GO:0005886">
    <property type="term" value="C:plasma membrane"/>
    <property type="evidence" value="ECO:0007669"/>
    <property type="project" value="UniProtKB-SubCell"/>
</dbReference>
<comment type="pathway">
    <text evidence="12">Amino-acid biosynthesis; L-methionine biosynthesis via salvage pathway; L-methionine from S-methyl-5-thio-alpha-D-ribose 1-phosphate: step 5/6.</text>
</comment>
<evidence type="ECO:0000256" key="6">
    <source>
        <dbReference type="ARBA" id="ARBA00022723"/>
    </source>
</evidence>
<dbReference type="Pfam" id="PF03079">
    <property type="entry name" value="ARD"/>
    <property type="match status" value="1"/>
</dbReference>
<dbReference type="FunFam" id="2.60.120.10:FF:000031">
    <property type="entry name" value="1,2-dihydroxy-3-keto-5-methylthiopentene dioxygenase"/>
    <property type="match status" value="1"/>
</dbReference>
<dbReference type="Proteomes" id="UP000325113">
    <property type="component" value="Unassembled WGS sequence"/>
</dbReference>
<feature type="binding site" evidence="12">
    <location>
        <position position="132"/>
    </location>
    <ligand>
        <name>Ni(2+)</name>
        <dbReference type="ChEBI" id="CHEBI:49786"/>
        <note>for nickel-dependent acireductone dioxygenase activity</note>
    </ligand>
</feature>
<dbReference type="EMBL" id="VLTL01000071">
    <property type="protein sequence ID" value="KAA0163183.1"/>
    <property type="molecule type" value="Genomic_DNA"/>
</dbReference>
<comment type="cofactor">
    <cofactor evidence="12">
        <name>Fe(2+)</name>
        <dbReference type="ChEBI" id="CHEBI:29033"/>
    </cofactor>
    <cofactor evidence="12">
        <name>Ni(2+)</name>
        <dbReference type="ChEBI" id="CHEBI:49786"/>
    </cofactor>
    <text evidence="12">Binds either 1 Fe or Ni cation per monomer. Iron-binding promotes an acireductone dioxygenase reaction producing 2-keto-4-methylthiobutyrate, while nickel-binding promotes an acireductone dioxygenase reaction producing 3-(methylsulfanyl)propanoate.</text>
</comment>
<dbReference type="Gene3D" id="2.60.120.10">
    <property type="entry name" value="Jelly Rolls"/>
    <property type="match status" value="1"/>
</dbReference>
<dbReference type="InterPro" id="IPR014710">
    <property type="entry name" value="RmlC-like_jellyroll"/>
</dbReference>
<evidence type="ECO:0000256" key="10">
    <source>
        <dbReference type="ARBA" id="ARBA00023167"/>
    </source>
</evidence>
<evidence type="ECO:0000256" key="2">
    <source>
        <dbReference type="ARBA" id="ARBA00004413"/>
    </source>
</evidence>
<evidence type="ECO:0000313" key="14">
    <source>
        <dbReference type="EMBL" id="KAA0151179.1"/>
    </source>
</evidence>
<keyword evidence="11 12" id="KW-0539">Nucleus</keyword>
<evidence type="ECO:0000256" key="4">
    <source>
        <dbReference type="ARBA" id="ARBA00022596"/>
    </source>
</evidence>
<dbReference type="InterPro" id="IPR004313">
    <property type="entry name" value="ARD"/>
</dbReference>
<dbReference type="GO" id="GO:0016151">
    <property type="term" value="F:nickel cation binding"/>
    <property type="evidence" value="ECO:0007669"/>
    <property type="project" value="UniProtKB-UniRule"/>
</dbReference>
<dbReference type="EC" id="1.13.11.54" evidence="12"/>
<dbReference type="GO" id="GO:0010309">
    <property type="term" value="F:acireductone dioxygenase [iron(II)-requiring] activity"/>
    <property type="evidence" value="ECO:0007669"/>
    <property type="project" value="UniProtKB-UniRule"/>
</dbReference>
<name>A0A5A8C142_CAFRO</name>
<dbReference type="GO" id="GO:0010308">
    <property type="term" value="F:acireductone dioxygenase (Ni2+-requiring) activity"/>
    <property type="evidence" value="ECO:0007669"/>
    <property type="project" value="UniProtKB-UniRule"/>
</dbReference>
<proteinExistence type="inferred from homology"/>
<keyword evidence="10 12" id="KW-0486">Methionine biosynthesis</keyword>
<evidence type="ECO:0000256" key="9">
    <source>
        <dbReference type="ARBA" id="ARBA00023004"/>
    </source>
</evidence>
<evidence type="ECO:0000313" key="15">
    <source>
        <dbReference type="EMBL" id="KAA0163183.1"/>
    </source>
</evidence>
<sequence>MALEAWYMDDSDADQRLEHRLTPNAPASLEALAALGVLHFKFSGDEEDPEMLKLRDSRGYSYKDVVNIHPDTLPDYERKLKSFFEEHIHTDEEIRYVLEGSGYFDVRDKEERWIRILMHKGDLIILPAGIYHRFTLDEHNYIKACRLFVGEPVWTPYNRCEATDVMDARKGYVSHFIAADGAATAAAAASS</sequence>
<dbReference type="GO" id="GO:0019509">
    <property type="term" value="P:L-methionine salvage from methylthioadenosine"/>
    <property type="evidence" value="ECO:0007669"/>
    <property type="project" value="UniProtKB-UniRule"/>
</dbReference>
<comment type="function">
    <text evidence="12">Catalyzes 2 different reactions between oxygen and the acireductone 1,2-dihydroxy-3-keto-5-methylthiopentene (DHK-MTPene) depending upon the metal bound in the active site. Fe-containing acireductone dioxygenase (Fe-ARD) produces formate and 2-keto-4-methylthiobutyrate (KMTB), the alpha-ketoacid precursor of methionine in the methionine recycle pathway. Ni-containing acireductone dioxygenase (Ni-ARD) produces methylthiopropionate, carbon monoxide and formate, and does not lie on the methionine recycle pathway.</text>
</comment>
<dbReference type="EMBL" id="VLTM01000116">
    <property type="protein sequence ID" value="KAA0151179.1"/>
    <property type="molecule type" value="Genomic_DNA"/>
</dbReference>
<feature type="binding site" evidence="12">
    <location>
        <position position="132"/>
    </location>
    <ligand>
        <name>Fe(2+)</name>
        <dbReference type="ChEBI" id="CHEBI:29033"/>
        <note>for iron-dependent acireductone dioxygenase activity</note>
    </ligand>
</feature>
<dbReference type="GO" id="GO:0005634">
    <property type="term" value="C:nucleus"/>
    <property type="evidence" value="ECO:0007669"/>
    <property type="project" value="UniProtKB-SubCell"/>
</dbReference>
<dbReference type="Proteomes" id="UP000323011">
    <property type="component" value="Unassembled WGS sequence"/>
</dbReference>
<dbReference type="EMBL" id="VLTN01000078">
    <property type="protein sequence ID" value="KAA0146782.1"/>
    <property type="molecule type" value="Genomic_DNA"/>
</dbReference>
<keyword evidence="6 12" id="KW-0479">Metal-binding</keyword>
<comment type="catalytic activity">
    <reaction evidence="12">
        <text>1,2-dihydroxy-5-(methylsulfanyl)pent-1-en-3-one + O2 = 3-(methylsulfanyl)propanoate + CO + formate + 2 H(+)</text>
        <dbReference type="Rhea" id="RHEA:14161"/>
        <dbReference type="ChEBI" id="CHEBI:15378"/>
        <dbReference type="ChEBI" id="CHEBI:15379"/>
        <dbReference type="ChEBI" id="CHEBI:15740"/>
        <dbReference type="ChEBI" id="CHEBI:17245"/>
        <dbReference type="ChEBI" id="CHEBI:49016"/>
        <dbReference type="ChEBI" id="CHEBI:49252"/>
        <dbReference type="EC" id="1.13.11.53"/>
    </reaction>
</comment>
<evidence type="ECO:0000256" key="12">
    <source>
        <dbReference type="HAMAP-Rule" id="MF_03154"/>
    </source>
</evidence>
<evidence type="ECO:0000256" key="8">
    <source>
        <dbReference type="ARBA" id="ARBA00023002"/>
    </source>
</evidence>
<organism evidence="13 16">
    <name type="scientific">Cafeteria roenbergensis</name>
    <name type="common">Marine flagellate</name>
    <dbReference type="NCBI Taxonomy" id="33653"/>
    <lineage>
        <taxon>Eukaryota</taxon>
        <taxon>Sar</taxon>
        <taxon>Stramenopiles</taxon>
        <taxon>Bigyra</taxon>
        <taxon>Opalozoa</taxon>
        <taxon>Bicosoecida</taxon>
        <taxon>Cafeteriaceae</taxon>
        <taxon>Cafeteria</taxon>
    </lineage>
</organism>
<keyword evidence="4 12" id="KW-0533">Nickel</keyword>
<reference evidence="16 17" key="1">
    <citation type="submission" date="2019-07" db="EMBL/GenBank/DDBJ databases">
        <title>Genomes of Cafeteria roenbergensis.</title>
        <authorList>
            <person name="Fischer M.G."/>
            <person name="Hackl T."/>
            <person name="Roman M."/>
        </authorList>
    </citation>
    <scope>NUCLEOTIDE SEQUENCE [LARGE SCALE GENOMIC DNA]</scope>
    <source>
        <strain evidence="13 16">BVI</strain>
        <strain evidence="14 18">Cflag</strain>
        <strain evidence="15 17">RCC970-E3</strain>
    </source>
</reference>
<evidence type="ECO:0000256" key="3">
    <source>
        <dbReference type="ARBA" id="ARBA00022490"/>
    </source>
</evidence>
<feature type="binding site" evidence="12">
    <location>
        <position position="87"/>
    </location>
    <ligand>
        <name>Ni(2+)</name>
        <dbReference type="ChEBI" id="CHEBI:49786"/>
        <note>for nickel-dependent acireductone dioxygenase activity</note>
    </ligand>
</feature>
<keyword evidence="7 12" id="KW-0223">Dioxygenase</keyword>
<feature type="binding site" evidence="12">
    <location>
        <position position="93"/>
    </location>
    <ligand>
        <name>Ni(2+)</name>
        <dbReference type="ChEBI" id="CHEBI:49786"/>
        <note>for nickel-dependent acireductone dioxygenase activity</note>
    </ligand>
</feature>
<accession>A0A5A8C142</accession>